<evidence type="ECO:0000313" key="2">
    <source>
        <dbReference type="EMBL" id="CAD8954084.1"/>
    </source>
</evidence>
<organism evidence="2">
    <name type="scientific">Hemiselmis andersenii</name>
    <name type="common">Cryptophyte alga</name>
    <dbReference type="NCBI Taxonomy" id="464988"/>
    <lineage>
        <taxon>Eukaryota</taxon>
        <taxon>Cryptophyceae</taxon>
        <taxon>Cryptomonadales</taxon>
        <taxon>Hemiselmidaceae</taxon>
        <taxon>Hemiselmis</taxon>
    </lineage>
</organism>
<protein>
    <submittedName>
        <fullName evidence="2">Uncharacterized protein</fullName>
    </submittedName>
</protein>
<feature type="region of interest" description="Disordered" evidence="1">
    <location>
        <begin position="182"/>
        <end position="212"/>
    </location>
</feature>
<dbReference type="EMBL" id="HBFX01014321">
    <property type="protein sequence ID" value="CAD8954084.1"/>
    <property type="molecule type" value="Transcribed_RNA"/>
</dbReference>
<name>A0A6T8PB63_HEMAN</name>
<feature type="compositionally biased region" description="Acidic residues" evidence="1">
    <location>
        <begin position="198"/>
        <end position="212"/>
    </location>
</feature>
<reference evidence="2" key="1">
    <citation type="submission" date="2021-01" db="EMBL/GenBank/DDBJ databases">
        <authorList>
            <person name="Corre E."/>
            <person name="Pelletier E."/>
            <person name="Niang G."/>
            <person name="Scheremetjew M."/>
            <person name="Finn R."/>
            <person name="Kale V."/>
            <person name="Holt S."/>
            <person name="Cochrane G."/>
            <person name="Meng A."/>
            <person name="Brown T."/>
            <person name="Cohen L."/>
        </authorList>
    </citation>
    <scope>NUCLEOTIDE SEQUENCE</scope>
    <source>
        <strain evidence="2">CCMP644</strain>
    </source>
</reference>
<sequence>MALILVAAGSFRGAEGFALPTHCGAVWSSRGFLGASVSAPLAGSLRRLLGPAQPVSPARRGAGLRMQWEDPIPEDVPGKWELDAELDDADFTLLLNLNGDLTISTHPECDLKGQTFPKRAMWKNKGQQFSLEFDRNPASVSIYYDLTFFGKLDRETMLVKGTVMMGEYDAEYCGKFTMKQVSGSGEKVKSEEPKAASDEWDGEVNEDAWFDD</sequence>
<evidence type="ECO:0000256" key="1">
    <source>
        <dbReference type="SAM" id="MobiDB-lite"/>
    </source>
</evidence>
<accession>A0A6T8PB63</accession>
<proteinExistence type="predicted"/>
<feature type="compositionally biased region" description="Basic and acidic residues" evidence="1">
    <location>
        <begin position="186"/>
        <end position="197"/>
    </location>
</feature>
<gene>
    <name evidence="2" type="ORF">HAND00432_LOCUS8621</name>
</gene>
<dbReference type="AlphaFoldDB" id="A0A6T8PB63"/>